<keyword evidence="8" id="KW-0411">Iron-sulfur</keyword>
<evidence type="ECO:0000256" key="9">
    <source>
        <dbReference type="ARBA" id="ARBA00023231"/>
    </source>
</evidence>
<evidence type="ECO:0000259" key="10">
    <source>
        <dbReference type="PROSITE" id="PS51379"/>
    </source>
</evidence>
<dbReference type="PIRSF" id="PIRSF036548">
    <property type="entry name" value="Fdx_FixX"/>
    <property type="match status" value="1"/>
</dbReference>
<feature type="domain" description="4Fe-4S ferredoxin-type" evidence="10">
    <location>
        <begin position="51"/>
        <end position="80"/>
    </location>
</feature>
<dbReference type="Proteomes" id="UP000195607">
    <property type="component" value="Chromosome I"/>
</dbReference>
<dbReference type="InterPro" id="IPR017896">
    <property type="entry name" value="4Fe4S_Fe-S-bd"/>
</dbReference>
<dbReference type="EMBL" id="LT671858">
    <property type="protein sequence ID" value="SIM80082.1"/>
    <property type="molecule type" value="Genomic_DNA"/>
</dbReference>
<dbReference type="PROSITE" id="PS51379">
    <property type="entry name" value="4FE4S_FER_2"/>
    <property type="match status" value="1"/>
</dbReference>
<organism evidence="11 14">
    <name type="scientific">Cuniculiplasma divulgatum</name>
    <dbReference type="NCBI Taxonomy" id="1673428"/>
    <lineage>
        <taxon>Archaea</taxon>
        <taxon>Methanobacteriati</taxon>
        <taxon>Thermoplasmatota</taxon>
        <taxon>Thermoplasmata</taxon>
        <taxon>Thermoplasmatales</taxon>
        <taxon>Cuniculiplasmataceae</taxon>
        <taxon>Cuniculiplasma</taxon>
    </lineage>
</organism>
<dbReference type="PANTHER" id="PTHR43082:SF3">
    <property type="entry name" value="FERREDOXIN-LIKE PROTEIN YDIT"/>
    <property type="match status" value="1"/>
</dbReference>
<evidence type="ECO:0000313" key="14">
    <source>
        <dbReference type="Proteomes" id="UP000195607"/>
    </source>
</evidence>
<keyword evidence="9" id="KW-0535">Nitrogen fixation</keyword>
<keyword evidence="13" id="KW-1185">Reference proteome</keyword>
<evidence type="ECO:0000256" key="1">
    <source>
        <dbReference type="ARBA" id="ARBA00003208"/>
    </source>
</evidence>
<dbReference type="Pfam" id="PF05187">
    <property type="entry name" value="Fer4_ETF_QO"/>
    <property type="match status" value="1"/>
</dbReference>
<dbReference type="EMBL" id="LT719092">
    <property type="protein sequence ID" value="SJK85412.1"/>
    <property type="molecule type" value="Genomic_DNA"/>
</dbReference>
<evidence type="ECO:0000256" key="4">
    <source>
        <dbReference type="ARBA" id="ARBA00022448"/>
    </source>
</evidence>
<keyword evidence="4" id="KW-0813">Transport</keyword>
<sequence length="91" mass="10260">MTKIEDRLSLLNYKIDKSYEHITVNHDICAVCPDHFCTFACPAKCYTLIEGQLNFKYEDCVECGTCDIACSHGSVLWTNTKGGHGVKYKYG</sequence>
<dbReference type="Proteomes" id="UP000187822">
    <property type="component" value="Chromosome I"/>
</dbReference>
<dbReference type="GO" id="GO:0005506">
    <property type="term" value="F:iron ion binding"/>
    <property type="evidence" value="ECO:0007669"/>
    <property type="project" value="InterPro"/>
</dbReference>
<reference evidence="11 14" key="1">
    <citation type="submission" date="2016-04" db="EMBL/GenBank/DDBJ databases">
        <authorList>
            <person name="Evans L.H."/>
            <person name="Alamgir A."/>
            <person name="Owens N."/>
            <person name="Weber N.D."/>
            <person name="Virtaneva K."/>
            <person name="Barbian K."/>
            <person name="Babar A."/>
            <person name="Rosenke K."/>
        </authorList>
    </citation>
    <scope>NUCLEOTIDE SEQUENCE [LARGE SCALE GENOMIC DNA]</scope>
    <source>
        <strain evidence="11">S5</strain>
        <strain evidence="14">S5(T) (JCM 30642 \VKM B-2941)</strain>
    </source>
</reference>
<reference evidence="12" key="3">
    <citation type="submission" date="2016-06" db="EMBL/GenBank/DDBJ databases">
        <authorList>
            <person name="Olsen C.W."/>
            <person name="Carey S."/>
            <person name="Hinshaw L."/>
            <person name="Karasin A.I."/>
        </authorList>
    </citation>
    <scope>NUCLEOTIDE SEQUENCE [LARGE SCALE GENOMIC DNA]</scope>
    <source>
        <strain evidence="12">PM4</strain>
    </source>
</reference>
<dbReference type="InterPro" id="IPR012206">
    <property type="entry name" value="Fd_FixX"/>
</dbReference>
<dbReference type="KEGG" id="cdiv:CPM_1625"/>
<evidence type="ECO:0000256" key="5">
    <source>
        <dbReference type="ARBA" id="ARBA00022723"/>
    </source>
</evidence>
<keyword evidence="7" id="KW-0408">Iron</keyword>
<dbReference type="STRING" id="1673428.CPM_1625"/>
<comment type="similarity">
    <text evidence="2">To ferredoxins from P.putida and C.tartarivorum, ferredoxin I from A.vinelandii, ferredoxin II from D.desulfuricans.</text>
</comment>
<evidence type="ECO:0000256" key="6">
    <source>
        <dbReference type="ARBA" id="ARBA00022982"/>
    </source>
</evidence>
<dbReference type="GeneID" id="41588898"/>
<evidence type="ECO:0000256" key="8">
    <source>
        <dbReference type="ARBA" id="ARBA00023014"/>
    </source>
</evidence>
<proteinExistence type="predicted"/>
<protein>
    <recommendedName>
        <fullName evidence="3">Ferredoxin-like protein</fullName>
    </recommendedName>
</protein>
<dbReference type="RefSeq" id="WP_021790441.1">
    <property type="nucleotide sequence ID" value="NZ_LT671858.1"/>
</dbReference>
<evidence type="ECO:0000313" key="11">
    <source>
        <dbReference type="EMBL" id="SIM80082.1"/>
    </source>
</evidence>
<evidence type="ECO:0000256" key="2">
    <source>
        <dbReference type="ARBA" id="ARBA00009192"/>
    </source>
</evidence>
<comment type="function">
    <text evidence="1">Could be a 3Fe-4S cluster-containing protein.</text>
</comment>
<name>A0A1N5W4A2_9ARCH</name>
<dbReference type="PANTHER" id="PTHR43082">
    <property type="entry name" value="FERREDOXIN-LIKE"/>
    <property type="match status" value="1"/>
</dbReference>
<evidence type="ECO:0000313" key="12">
    <source>
        <dbReference type="EMBL" id="SJK85412.1"/>
    </source>
</evidence>
<dbReference type="AlphaFoldDB" id="A0A1N5W4A2"/>
<dbReference type="GO" id="GO:0051536">
    <property type="term" value="F:iron-sulfur cluster binding"/>
    <property type="evidence" value="ECO:0007669"/>
    <property type="project" value="UniProtKB-KW"/>
</dbReference>
<evidence type="ECO:0000256" key="7">
    <source>
        <dbReference type="ARBA" id="ARBA00023004"/>
    </source>
</evidence>
<dbReference type="OrthoDB" id="7950at2157"/>
<keyword evidence="6" id="KW-0249">Electron transport</keyword>
<reference evidence="13" key="2">
    <citation type="submission" date="2016-06" db="EMBL/GenBank/DDBJ databases">
        <authorList>
            <person name="Toshchakov V.S."/>
        </authorList>
    </citation>
    <scope>NUCLEOTIDE SEQUENCE [LARGE SCALE GENOMIC DNA]</scope>
    <source>
        <strain>PM4 (JCM 30641</strain>
        <strain evidence="13">\VKM B-2940)</strain>
    </source>
</reference>
<keyword evidence="5" id="KW-0479">Metal-binding</keyword>
<dbReference type="SUPFAM" id="SSF54862">
    <property type="entry name" value="4Fe-4S ferredoxins"/>
    <property type="match status" value="1"/>
</dbReference>
<dbReference type="InterPro" id="IPR007859">
    <property type="entry name" value="ETF-QO/FixX_C"/>
</dbReference>
<gene>
    <name evidence="12" type="ORF">CPM_1625</name>
    <name evidence="11" type="ORF">CSP5_1656</name>
</gene>
<dbReference type="Gene3D" id="3.30.70.20">
    <property type="match status" value="1"/>
</dbReference>
<accession>A0A1N5W4A2</accession>
<evidence type="ECO:0000256" key="3">
    <source>
        <dbReference type="ARBA" id="ARBA00020378"/>
    </source>
</evidence>
<evidence type="ECO:0000313" key="13">
    <source>
        <dbReference type="Proteomes" id="UP000187822"/>
    </source>
</evidence>